<protein>
    <submittedName>
        <fullName evidence="3">Coiled-coil domain-containing protein 24 isoform X8</fullName>
    </submittedName>
</protein>
<reference evidence="3" key="2">
    <citation type="submission" date="2025-08" db="UniProtKB">
        <authorList>
            <consortium name="RefSeq"/>
        </authorList>
    </citation>
    <scope>IDENTIFICATION</scope>
    <source>
        <tissue evidence="3">Blood</tissue>
    </source>
</reference>
<organism evidence="2 3">
    <name type="scientific">Callorhinus ursinus</name>
    <name type="common">Northern fur seal</name>
    <dbReference type="NCBI Taxonomy" id="34884"/>
    <lineage>
        <taxon>Eukaryota</taxon>
        <taxon>Metazoa</taxon>
        <taxon>Chordata</taxon>
        <taxon>Craniata</taxon>
        <taxon>Vertebrata</taxon>
        <taxon>Euteleostomi</taxon>
        <taxon>Mammalia</taxon>
        <taxon>Eutheria</taxon>
        <taxon>Laurasiatheria</taxon>
        <taxon>Carnivora</taxon>
        <taxon>Caniformia</taxon>
        <taxon>Pinnipedia</taxon>
        <taxon>Otariidae</taxon>
        <taxon>Callorhinus</taxon>
    </lineage>
</organism>
<sequence length="309" mass="34051">MLRDSPSLWELVEEHVPLPERPEVKRILGETTVDLSLELRAEVVMLQSLLQEARSSQASGSCPTSDPSSLLAPPPLLRDLVRQELRQLLLGLRQKAICEGRDQTQAWVQYSPRVLRFALEEPRCDLPEQEILQMRAGEPSSQRDLSVIKDQLNVSSIDQVAGHLRSLLEGECHTLERMIPTLQRCLEEEYTGAPRPSEATLEPTLAELKEQKAAMRRELQAPLRPSCVSSSHRQQPVGSSSQGPGGWPCPRGAAGGWAGPRRGCLPAPPLERCPRDLTATCRGRRRLQCSTGKRPASTPVSSAAPHAPT</sequence>
<dbReference type="CTD" id="149473"/>
<evidence type="ECO:0000313" key="3">
    <source>
        <dbReference type="RefSeq" id="XP_025712487.1"/>
    </source>
</evidence>
<evidence type="ECO:0000313" key="2">
    <source>
        <dbReference type="Proteomes" id="UP000286641"/>
    </source>
</evidence>
<feature type="region of interest" description="Disordered" evidence="1">
    <location>
        <begin position="223"/>
        <end position="309"/>
    </location>
</feature>
<dbReference type="Proteomes" id="UP000286641">
    <property type="component" value="Unplaced"/>
</dbReference>
<name>A0A3Q7N0P1_CALUR</name>
<accession>A0A3Q7N0P1</accession>
<dbReference type="AlphaFoldDB" id="A0A3Q7N0P1"/>
<feature type="compositionally biased region" description="Low complexity" evidence="1">
    <location>
        <begin position="234"/>
        <end position="252"/>
    </location>
</feature>
<dbReference type="GeneID" id="112812080"/>
<gene>
    <name evidence="3" type="primary">CCDC24</name>
</gene>
<dbReference type="PANTHER" id="PTHR28601">
    <property type="entry name" value="COILED-COIL DOMAIN-CONTAINING PROTEIN 24"/>
    <property type="match status" value="1"/>
</dbReference>
<dbReference type="RefSeq" id="XP_025712487.1">
    <property type="nucleotide sequence ID" value="XM_025856702.1"/>
</dbReference>
<dbReference type="PANTHER" id="PTHR28601:SF1">
    <property type="entry name" value="COILED-COIL DOMAIN-CONTAINING PROTEIN 24"/>
    <property type="match status" value="1"/>
</dbReference>
<evidence type="ECO:0000256" key="1">
    <source>
        <dbReference type="SAM" id="MobiDB-lite"/>
    </source>
</evidence>
<reference key="1">
    <citation type="submission" date="2019-01" db="UniProtKB">
        <authorList>
            <consortium name="RefSeq"/>
        </authorList>
    </citation>
    <scope>IDENTIFICATION</scope>
</reference>
<dbReference type="InterPro" id="IPR031367">
    <property type="entry name" value="CCDC24"/>
</dbReference>
<proteinExistence type="predicted"/>
<dbReference type="Pfam" id="PF15669">
    <property type="entry name" value="CCDC24"/>
    <property type="match status" value="1"/>
</dbReference>
<keyword evidence="2" id="KW-1185">Reference proteome</keyword>